<dbReference type="STRING" id="768710.DesyoDRAFT_3527"/>
<evidence type="ECO:0008006" key="3">
    <source>
        <dbReference type="Google" id="ProtNLM"/>
    </source>
</evidence>
<dbReference type="AlphaFoldDB" id="H5XWM6"/>
<keyword evidence="2" id="KW-1185">Reference proteome</keyword>
<dbReference type="InterPro" id="IPR012347">
    <property type="entry name" value="Ferritin-like"/>
</dbReference>
<dbReference type="Gene3D" id="1.20.1260.10">
    <property type="match status" value="2"/>
</dbReference>
<organism evidence="1 2">
    <name type="scientific">Desulfosporosinus youngiae DSM 17734</name>
    <dbReference type="NCBI Taxonomy" id="768710"/>
    <lineage>
        <taxon>Bacteria</taxon>
        <taxon>Bacillati</taxon>
        <taxon>Bacillota</taxon>
        <taxon>Clostridia</taxon>
        <taxon>Eubacteriales</taxon>
        <taxon>Desulfitobacteriaceae</taxon>
        <taxon>Desulfosporosinus</taxon>
    </lineage>
</organism>
<dbReference type="EMBL" id="CM001441">
    <property type="protein sequence ID" value="EHQ90534.1"/>
    <property type="molecule type" value="Genomic_DNA"/>
</dbReference>
<name>H5XWM6_9FIRM</name>
<reference evidence="1 2" key="1">
    <citation type="submission" date="2011-11" db="EMBL/GenBank/DDBJ databases">
        <title>The Noncontiguous Finished genome of Desulfosporosinus youngiae DSM 17734.</title>
        <authorList>
            <consortium name="US DOE Joint Genome Institute (JGI-PGF)"/>
            <person name="Lucas S."/>
            <person name="Han J."/>
            <person name="Lapidus A."/>
            <person name="Cheng J.-F."/>
            <person name="Goodwin L."/>
            <person name="Pitluck S."/>
            <person name="Peters L."/>
            <person name="Ovchinnikova G."/>
            <person name="Lu M."/>
            <person name="Land M.L."/>
            <person name="Hauser L."/>
            <person name="Pester M."/>
            <person name="Spring S."/>
            <person name="Ollivier B."/>
            <person name="Rattei T."/>
            <person name="Klenk H.-P."/>
            <person name="Wagner M."/>
            <person name="Loy A."/>
            <person name="Woyke T.J."/>
        </authorList>
    </citation>
    <scope>NUCLEOTIDE SEQUENCE [LARGE SCALE GENOMIC DNA]</scope>
    <source>
        <strain evidence="1 2">DSM 17734</strain>
    </source>
</reference>
<gene>
    <name evidence="1" type="ORF">DesyoDRAFT_3527</name>
</gene>
<dbReference type="Proteomes" id="UP000005104">
    <property type="component" value="Chromosome"/>
</dbReference>
<accession>H5XWM6</accession>
<protein>
    <recommendedName>
        <fullName evidence="3">DUF3231 family protein</fullName>
    </recommendedName>
</protein>
<sequence>MEQQVNRAQSEQMPLGIPSLALPNSSEIGHLWTSYQAETISVCMLKQYVQETGDPDIRALLQQALDLSSQRVHAMETIFNAIHHPIPSAFGEQDVNVSSENLFNDEFKLAYTRLMHKLVLINYSQSFTLSVRLDIRNYFKECIDTSQELIEKATDLLITKKALIHSPYIEIPKSIKFVENTDYAGSLLWGNTRPINAIELSHVISLLEAKILIRLQTIAFSQIVSSNTVRDHFKKSILISDKQIAKLESFLDNQHLPKPSAIDYHVTDSVKSPYSDRLMMSHATASIAYIIAGYGIAIPNSPNVKLVAAYRSFATELIDLSKDAAKLMIENKWLEKIPETTDRKELLH</sequence>
<evidence type="ECO:0000313" key="1">
    <source>
        <dbReference type="EMBL" id="EHQ90534.1"/>
    </source>
</evidence>
<dbReference type="OrthoDB" id="1675670at2"/>
<evidence type="ECO:0000313" key="2">
    <source>
        <dbReference type="Proteomes" id="UP000005104"/>
    </source>
</evidence>
<dbReference type="eggNOG" id="ENOG502Z85B">
    <property type="taxonomic scope" value="Bacteria"/>
</dbReference>
<dbReference type="InterPro" id="IPR021617">
    <property type="entry name" value="DUF3231"/>
</dbReference>
<dbReference type="RefSeq" id="WP_007784975.1">
    <property type="nucleotide sequence ID" value="NZ_CM001441.1"/>
</dbReference>
<proteinExistence type="predicted"/>
<dbReference type="HOGENOM" id="CLU_068841_0_0_9"/>
<dbReference type="Pfam" id="PF11553">
    <property type="entry name" value="DUF3231"/>
    <property type="match status" value="2"/>
</dbReference>